<evidence type="ECO:0000313" key="2">
    <source>
        <dbReference type="Proteomes" id="UP001327560"/>
    </source>
</evidence>
<dbReference type="GO" id="GO:0006434">
    <property type="term" value="P:seryl-tRNA aminoacylation"/>
    <property type="evidence" value="ECO:0007669"/>
    <property type="project" value="InterPro"/>
</dbReference>
<dbReference type="InterPro" id="IPR002317">
    <property type="entry name" value="Ser-tRNA-ligase_type_1"/>
</dbReference>
<dbReference type="InterPro" id="IPR045864">
    <property type="entry name" value="aa-tRNA-synth_II/BPL/LPL"/>
</dbReference>
<dbReference type="GO" id="GO:0005524">
    <property type="term" value="F:ATP binding"/>
    <property type="evidence" value="ECO:0007669"/>
    <property type="project" value="InterPro"/>
</dbReference>
<organism evidence="1 2">
    <name type="scientific">Canna indica</name>
    <name type="common">Indian-shot</name>
    <dbReference type="NCBI Taxonomy" id="4628"/>
    <lineage>
        <taxon>Eukaryota</taxon>
        <taxon>Viridiplantae</taxon>
        <taxon>Streptophyta</taxon>
        <taxon>Embryophyta</taxon>
        <taxon>Tracheophyta</taxon>
        <taxon>Spermatophyta</taxon>
        <taxon>Magnoliopsida</taxon>
        <taxon>Liliopsida</taxon>
        <taxon>Zingiberales</taxon>
        <taxon>Cannaceae</taxon>
        <taxon>Canna</taxon>
    </lineage>
</organism>
<dbReference type="PRINTS" id="PR00981">
    <property type="entry name" value="TRNASYNTHSER"/>
</dbReference>
<gene>
    <name evidence="1" type="ORF">Cni_G19776</name>
</gene>
<dbReference type="Proteomes" id="UP001327560">
    <property type="component" value="Chromosome 6"/>
</dbReference>
<dbReference type="GO" id="GO:0004828">
    <property type="term" value="F:serine-tRNA ligase activity"/>
    <property type="evidence" value="ECO:0007669"/>
    <property type="project" value="InterPro"/>
</dbReference>
<keyword evidence="2" id="KW-1185">Reference proteome</keyword>
<sequence>MASTAISISSPRSFEGEAGAAGATTRGLYRVHQFSKVEMFIFCHPEESDLYHEELIAVEDLFSSLGLCAFSSDSSAPTSRKGKGANLAPTRFVHTLNATACAVPRMIVCLLENFQQEDDFVVIPEPLRPFMGDFRLFLQRSTDDVGILVLHIIPLVSL</sequence>
<keyword evidence="1" id="KW-0436">Ligase</keyword>
<accession>A0AAQ3KMY1</accession>
<proteinExistence type="predicted"/>
<dbReference type="SUPFAM" id="SSF55681">
    <property type="entry name" value="Class II aaRS and biotin synthetases"/>
    <property type="match status" value="1"/>
</dbReference>
<dbReference type="PANTHER" id="PTHR11778">
    <property type="entry name" value="SERYL-TRNA SYNTHETASE"/>
    <property type="match status" value="1"/>
</dbReference>
<evidence type="ECO:0000313" key="1">
    <source>
        <dbReference type="EMBL" id="WOL11015.1"/>
    </source>
</evidence>
<reference evidence="1 2" key="1">
    <citation type="submission" date="2023-10" db="EMBL/GenBank/DDBJ databases">
        <title>Chromosome-scale genome assembly provides insights into flower coloration mechanisms of Canna indica.</title>
        <authorList>
            <person name="Li C."/>
        </authorList>
    </citation>
    <scope>NUCLEOTIDE SEQUENCE [LARGE SCALE GENOMIC DNA]</scope>
    <source>
        <tissue evidence="1">Flower</tissue>
    </source>
</reference>
<dbReference type="Gene3D" id="3.30.930.10">
    <property type="entry name" value="Bira Bifunctional Protein, Domain 2"/>
    <property type="match status" value="1"/>
</dbReference>
<dbReference type="EMBL" id="CP136895">
    <property type="protein sequence ID" value="WOL11015.1"/>
    <property type="molecule type" value="Genomic_DNA"/>
</dbReference>
<name>A0AAQ3KMY1_9LILI</name>
<dbReference type="AlphaFoldDB" id="A0AAQ3KMY1"/>
<protein>
    <submittedName>
        <fullName evidence="1">Serine--tRNA ligase, chloroplastic/mitochondrial isoform X2</fullName>
    </submittedName>
</protein>